<accession>A0A454D5D0</accession>
<dbReference type="Proteomes" id="UP000008367">
    <property type="component" value="Unassembled WGS sequence"/>
</dbReference>
<gene>
    <name evidence="1" type="ORF">VCHENC02_0715</name>
</gene>
<proteinExistence type="predicted"/>
<reference evidence="1 2" key="1">
    <citation type="submission" date="2012-10" db="EMBL/GenBank/DDBJ databases">
        <title>Genome sequence of Vibrio Cholerae HENC-02.</title>
        <authorList>
            <person name="Eppinger M."/>
            <person name="Hasan N.A."/>
            <person name="Sengamalay N."/>
            <person name="Hine E."/>
            <person name="Su Q."/>
            <person name="Daugherty S.C."/>
            <person name="Young S."/>
            <person name="Sadzewicz L."/>
            <person name="Tallon L."/>
            <person name="Cebula T.A."/>
            <person name="Ravel J."/>
            <person name="Colwell R.R."/>
        </authorList>
    </citation>
    <scope>NUCLEOTIDE SEQUENCE [LARGE SCALE GENOMIC DNA]</scope>
    <source>
        <strain evidence="1 2">HENC-02</strain>
    </source>
</reference>
<organism evidence="1 2">
    <name type="scientific">Vibrio harveyi</name>
    <name type="common">Beneckea harveyi</name>
    <dbReference type="NCBI Taxonomy" id="669"/>
    <lineage>
        <taxon>Bacteria</taxon>
        <taxon>Pseudomonadati</taxon>
        <taxon>Pseudomonadota</taxon>
        <taxon>Gammaproteobacteria</taxon>
        <taxon>Vibrionales</taxon>
        <taxon>Vibrionaceae</taxon>
        <taxon>Vibrio</taxon>
    </lineage>
</organism>
<dbReference type="EMBL" id="AJSR01000066">
    <property type="protein sequence ID" value="EKM33889.1"/>
    <property type="molecule type" value="Genomic_DNA"/>
</dbReference>
<comment type="caution">
    <text evidence="1">The sequence shown here is derived from an EMBL/GenBank/DDBJ whole genome shotgun (WGS) entry which is preliminary data.</text>
</comment>
<dbReference type="AlphaFoldDB" id="A0A454D5D0"/>
<name>A0A454D5D0_VIBHA</name>
<evidence type="ECO:0000313" key="1">
    <source>
        <dbReference type="EMBL" id="EKM33889.1"/>
    </source>
</evidence>
<protein>
    <submittedName>
        <fullName evidence="1">Uncharacterized protein</fullName>
    </submittedName>
</protein>
<sequence>MATNALLRCEQRNTNAAAYHLNHLNQRMMKMPRVANHS</sequence>
<evidence type="ECO:0000313" key="2">
    <source>
        <dbReference type="Proteomes" id="UP000008367"/>
    </source>
</evidence>